<dbReference type="InterPro" id="IPR036278">
    <property type="entry name" value="Sialidase_sf"/>
</dbReference>
<keyword evidence="3" id="KW-1185">Reference proteome</keyword>
<evidence type="ECO:0000313" key="3">
    <source>
        <dbReference type="Proteomes" id="UP000051248"/>
    </source>
</evidence>
<evidence type="ECO:0000313" key="2">
    <source>
        <dbReference type="EMBL" id="KRK80886.1"/>
    </source>
</evidence>
<accession>A0A0R1KB14</accession>
<dbReference type="PANTHER" id="PTHR43752:SF2">
    <property type="entry name" value="BNR_ASP-BOX REPEAT FAMILY PROTEIN"/>
    <property type="match status" value="1"/>
</dbReference>
<dbReference type="PATRIC" id="fig|1423775.4.peg.1049"/>
<organism evidence="2 3">
    <name type="scientific">Companilactobacillus nodensis DSM 19682 = JCM 14932 = NBRC 107160</name>
    <dbReference type="NCBI Taxonomy" id="1423775"/>
    <lineage>
        <taxon>Bacteria</taxon>
        <taxon>Bacillati</taxon>
        <taxon>Bacillota</taxon>
        <taxon>Bacilli</taxon>
        <taxon>Lactobacillales</taxon>
        <taxon>Lactobacillaceae</taxon>
        <taxon>Companilactobacillus</taxon>
    </lineage>
</organism>
<proteinExistence type="predicted"/>
<feature type="domain" description="Sialidase" evidence="1">
    <location>
        <begin position="36"/>
        <end position="356"/>
    </location>
</feature>
<dbReference type="Gene3D" id="2.120.10.10">
    <property type="match status" value="1"/>
</dbReference>
<dbReference type="Pfam" id="PF13088">
    <property type="entry name" value="BNR_2"/>
    <property type="match status" value="1"/>
</dbReference>
<dbReference type="OrthoDB" id="7294637at2"/>
<dbReference type="CDD" id="cd15482">
    <property type="entry name" value="Sialidase_non-viral"/>
    <property type="match status" value="1"/>
</dbReference>
<evidence type="ECO:0000259" key="1">
    <source>
        <dbReference type="Pfam" id="PF13088"/>
    </source>
</evidence>
<dbReference type="InterPro" id="IPR011040">
    <property type="entry name" value="Sialidase"/>
</dbReference>
<gene>
    <name evidence="2" type="ORF">FD03_GL001021</name>
</gene>
<dbReference type="SUPFAM" id="SSF50939">
    <property type="entry name" value="Sialidases"/>
    <property type="match status" value="1"/>
</dbReference>
<dbReference type="RefSeq" id="WP_025023628.1">
    <property type="nucleotide sequence ID" value="NZ_AZDZ01000002.1"/>
</dbReference>
<dbReference type="eggNOG" id="COG4692">
    <property type="taxonomic scope" value="Bacteria"/>
</dbReference>
<name>A0A0R1KB14_9LACO</name>
<reference evidence="2 3" key="1">
    <citation type="journal article" date="2015" name="Genome Announc.">
        <title>Expanding the biotechnology potential of lactobacilli through comparative genomics of 213 strains and associated genera.</title>
        <authorList>
            <person name="Sun Z."/>
            <person name="Harris H.M."/>
            <person name="McCann A."/>
            <person name="Guo C."/>
            <person name="Argimon S."/>
            <person name="Zhang W."/>
            <person name="Yang X."/>
            <person name="Jeffery I.B."/>
            <person name="Cooney J.C."/>
            <person name="Kagawa T.F."/>
            <person name="Liu W."/>
            <person name="Song Y."/>
            <person name="Salvetti E."/>
            <person name="Wrobel A."/>
            <person name="Rasinkangas P."/>
            <person name="Parkhill J."/>
            <person name="Rea M.C."/>
            <person name="O'Sullivan O."/>
            <person name="Ritari J."/>
            <person name="Douillard F.P."/>
            <person name="Paul Ross R."/>
            <person name="Yang R."/>
            <person name="Briner A.E."/>
            <person name="Felis G.E."/>
            <person name="de Vos W.M."/>
            <person name="Barrangou R."/>
            <person name="Klaenhammer T.R."/>
            <person name="Caufield P.W."/>
            <person name="Cui Y."/>
            <person name="Zhang H."/>
            <person name="O'Toole P.W."/>
        </authorList>
    </citation>
    <scope>NUCLEOTIDE SEQUENCE [LARGE SCALE GENOMIC DNA]</scope>
    <source>
        <strain evidence="2 3">DSM 19682</strain>
    </source>
</reference>
<comment type="caution">
    <text evidence="2">The sequence shown here is derived from an EMBL/GenBank/DDBJ whole genome shotgun (WGS) entry which is preliminary data.</text>
</comment>
<dbReference type="EMBL" id="AZDZ01000002">
    <property type="protein sequence ID" value="KRK80886.1"/>
    <property type="molecule type" value="Genomic_DNA"/>
</dbReference>
<dbReference type="AlphaFoldDB" id="A0A0R1KB14"/>
<dbReference type="PANTHER" id="PTHR43752">
    <property type="entry name" value="BNR/ASP-BOX REPEAT FAMILY PROTEIN"/>
    <property type="match status" value="1"/>
</dbReference>
<protein>
    <recommendedName>
        <fullName evidence="1">Sialidase domain-containing protein</fullName>
    </recommendedName>
</protein>
<dbReference type="STRING" id="1423775.FD03_GL001021"/>
<sequence>MELQDSLTTKFERTFTLPKSGIQSHASNLLILDNGDTLCVWFSGTQEGMSDISIFLSRMNNGEETWSEPIRMSSNEGRSDQNPMLFHAPNGDIWLMYTSQDGGNQDTAIVEYRISHDEGKTWDDQKILFNGEQGVFIRQPIVVTDNGEWLLPIFHCVVKNDGKAWDGSYDYSTVRVSSDEFKTFKEYEVPNSLGCVHMDIEKLKSGRYIGLFRSRWADNIYRSYSEDGKTWSEPEKTELPNNNASIQATVLDDGDLVMVFNYSSAKDATSRRTSLYSDGLEDKDADEDSDVPRAFWGAPRAPITVAISEDEGKTWPFKKNIAEGDGYALTNDSKNKKNREFSYPSIKVAKNGNIDVTFTYFRQKIAFVELTEDWIKSEKTVNE</sequence>
<dbReference type="Proteomes" id="UP000051248">
    <property type="component" value="Unassembled WGS sequence"/>
</dbReference>